<comment type="caution">
    <text evidence="1">The sequence shown here is derived from an EMBL/GenBank/DDBJ whole genome shotgun (WGS) entry which is preliminary data.</text>
</comment>
<dbReference type="EMBL" id="WBVX01000002">
    <property type="protein sequence ID" value="KAB2689709.1"/>
    <property type="molecule type" value="Genomic_DNA"/>
</dbReference>
<reference evidence="1 2" key="1">
    <citation type="submission" date="2019-09" db="EMBL/GenBank/DDBJ databases">
        <title>Taxonomic organization of the family Brucellaceae based on a phylogenomic approach.</title>
        <authorList>
            <person name="Leclercq S."/>
            <person name="Cloeckaert A."/>
            <person name="Zygmunt M.S."/>
        </authorList>
    </citation>
    <scope>NUCLEOTIDE SEQUENCE [LARGE SCALE GENOMIC DNA]</scope>
    <source>
        <strain evidence="1 2">WS1830</strain>
    </source>
</reference>
<accession>A0A6L3YW15</accession>
<evidence type="ECO:0000313" key="2">
    <source>
        <dbReference type="Proteomes" id="UP000481643"/>
    </source>
</evidence>
<proteinExistence type="predicted"/>
<evidence type="ECO:0000313" key="1">
    <source>
        <dbReference type="EMBL" id="KAB2689709.1"/>
    </source>
</evidence>
<dbReference type="Proteomes" id="UP000481643">
    <property type="component" value="Unassembled WGS sequence"/>
</dbReference>
<gene>
    <name evidence="1" type="ORF">F9L08_03350</name>
</gene>
<protein>
    <submittedName>
        <fullName evidence="1">Uncharacterized protein</fullName>
    </submittedName>
</protein>
<organism evidence="1 2">
    <name type="scientific">Brucella tritici</name>
    <dbReference type="NCBI Taxonomy" id="94626"/>
    <lineage>
        <taxon>Bacteria</taxon>
        <taxon>Pseudomonadati</taxon>
        <taxon>Pseudomonadota</taxon>
        <taxon>Alphaproteobacteria</taxon>
        <taxon>Hyphomicrobiales</taxon>
        <taxon>Brucellaceae</taxon>
        <taxon>Brucella/Ochrobactrum group</taxon>
        <taxon>Brucella</taxon>
    </lineage>
</organism>
<name>A0A6L3YW15_9HYPH</name>
<dbReference type="RefSeq" id="WP_151651087.1">
    <property type="nucleotide sequence ID" value="NZ_WBVX01000002.1"/>
</dbReference>
<dbReference type="AlphaFoldDB" id="A0A6L3YW15"/>
<sequence length="76" mass="8520">MTEDEKMISEQAQKSANDIRRLLSGRDMASSYVALGMVIGKIASEAERPDLHGVMPLITEQAFHTYLNNLEVKRRG</sequence>